<accession>A0A7Y5Z5M4</accession>
<dbReference type="EMBL" id="JABFMR010000008">
    <property type="protein sequence ID" value="NUT87174.1"/>
    <property type="molecule type" value="Genomic_DNA"/>
</dbReference>
<feature type="compositionally biased region" description="Polar residues" evidence="1">
    <location>
        <begin position="423"/>
        <end position="438"/>
    </location>
</feature>
<name>A0A7Y5Z5M4_9PSED</name>
<evidence type="ECO:0000313" key="2">
    <source>
        <dbReference type="EMBL" id="NUT87174.1"/>
    </source>
</evidence>
<feature type="region of interest" description="Disordered" evidence="1">
    <location>
        <begin position="514"/>
        <end position="573"/>
    </location>
</feature>
<evidence type="ECO:0000313" key="3">
    <source>
        <dbReference type="Proteomes" id="UP000536720"/>
    </source>
</evidence>
<evidence type="ECO:0008006" key="4">
    <source>
        <dbReference type="Google" id="ProtNLM"/>
    </source>
</evidence>
<dbReference type="RefSeq" id="WP_175362578.1">
    <property type="nucleotide sequence ID" value="NZ_JABFMR010000008.1"/>
</dbReference>
<dbReference type="AlphaFoldDB" id="A0A7Y5Z5M4"/>
<comment type="caution">
    <text evidence="2">The sequence shown here is derived from an EMBL/GenBank/DDBJ whole genome shotgun (WGS) entry which is preliminary data.</text>
</comment>
<feature type="compositionally biased region" description="Basic and acidic residues" evidence="1">
    <location>
        <begin position="18"/>
        <end position="28"/>
    </location>
</feature>
<feature type="compositionally biased region" description="Basic and acidic residues" evidence="1">
    <location>
        <begin position="522"/>
        <end position="531"/>
    </location>
</feature>
<evidence type="ECO:0000256" key="1">
    <source>
        <dbReference type="SAM" id="MobiDB-lite"/>
    </source>
</evidence>
<feature type="region of interest" description="Disordered" evidence="1">
    <location>
        <begin position="1"/>
        <end position="38"/>
    </location>
</feature>
<protein>
    <recommendedName>
        <fullName evidence="4">Phage protein</fullName>
    </recommendedName>
</protein>
<gene>
    <name evidence="2" type="ORF">HNO91_12125</name>
</gene>
<feature type="compositionally biased region" description="Basic and acidic residues" evidence="1">
    <location>
        <begin position="405"/>
        <end position="422"/>
    </location>
</feature>
<feature type="region of interest" description="Disordered" evidence="1">
    <location>
        <begin position="397"/>
        <end position="438"/>
    </location>
</feature>
<dbReference type="Proteomes" id="UP000536720">
    <property type="component" value="Unassembled WGS sequence"/>
</dbReference>
<feature type="compositionally biased region" description="Low complexity" evidence="1">
    <location>
        <begin position="532"/>
        <end position="552"/>
    </location>
</feature>
<feature type="compositionally biased region" description="Polar residues" evidence="1">
    <location>
        <begin position="84"/>
        <end position="98"/>
    </location>
</feature>
<reference evidence="2 3" key="1">
    <citation type="journal article" date="2020" name="Front. Plant Sci.">
        <title>Isolation of Rhizosphere Bacteria That Improve Quality and Water Stress Tolerance in Greenhouse Ornamentals.</title>
        <authorList>
            <person name="Nordstedt N.P."/>
            <person name="Jones M.L."/>
        </authorList>
    </citation>
    <scope>NUCLEOTIDE SEQUENCE [LARGE SCALE GENOMIC DNA]</scope>
    <source>
        <strain evidence="2 3">C7D2</strain>
    </source>
</reference>
<feature type="region of interest" description="Disordered" evidence="1">
    <location>
        <begin position="79"/>
        <end position="99"/>
    </location>
</feature>
<sequence length="634" mass="66262">MSWLDGLVEESEALSQDQRFERTEERPEPGAFTGALDTLGPNLLRGGLEAGGAIESGFSSLWQGGLDLAASALLPEPKFGGSPDVTSAERSSQETLGQGTAKEVMDLRPDPAEVGIVGQILGEAAAVLPRTVVGTVLGGPVGAAVAAGAPAGYSSKQVGMAEGLDEETATYKGAIDAATMGVGAILPAARFVKPLLGDAAIAVGANVGLGMAGRGATAKLLESNGYKAQAAQYQAMDGTAIATDAILGAAFFGIGRAGLRRPTTKQVDAALSERTFQHADVDTAPGAPINPRSAMAHQDAIRTAINQLSRGEPVVLPESIHSAEFLRTADDSPIIPPSRDVALATARQDLEPALRLELEQEAAGILPNVRDVKTELTAVARSLEGLDDTFRARAKEFQQQGQSRKAAERSARESIDAERQGLTDRQATLNDSLTGNRSAEQARADLNTLERGEVPQRFQDRISQRADTIVQGFEKNPLATGVAQGNTRLSMAQVAQQVIRRILDDIERAEPTLQAKPLDIGTSKEVEKPETAKPAAASKAPKSGSEPAKPASEGAETESMPGKPASDPEVQVADEILARVEDMRISTGAMDADGNPITVSARELMASADADIARAQEESRGFAAAAACFLQRGF</sequence>
<proteinExistence type="predicted"/>
<organism evidence="2 3">
    <name type="scientific">Pseudomonas corrugata</name>
    <dbReference type="NCBI Taxonomy" id="47879"/>
    <lineage>
        <taxon>Bacteria</taxon>
        <taxon>Pseudomonadati</taxon>
        <taxon>Pseudomonadota</taxon>
        <taxon>Gammaproteobacteria</taxon>
        <taxon>Pseudomonadales</taxon>
        <taxon>Pseudomonadaceae</taxon>
        <taxon>Pseudomonas</taxon>
    </lineage>
</organism>